<dbReference type="EMBL" id="ML119713">
    <property type="protein sequence ID" value="RPA78234.1"/>
    <property type="molecule type" value="Genomic_DNA"/>
</dbReference>
<evidence type="ECO:0008006" key="3">
    <source>
        <dbReference type="Google" id="ProtNLM"/>
    </source>
</evidence>
<proteinExistence type="predicted"/>
<dbReference type="Proteomes" id="UP000275078">
    <property type="component" value="Unassembled WGS sequence"/>
</dbReference>
<sequence length="239" mass="27341">MPHSHFRLFDLPPELRLAIYTQCTALALLQLAHTSSPLHSEINANPAIFNTLWGYRKNYSLPNPTFRRYRIHPMPEELQEAHWKMFAYLSADKPKREVIRSPGLSILDIEKVHPDELGLLERLYGVGGGGDERHKEGRRVVCTHCWNIVQEYRAEYFDDDGAEPDVVLWERNCLCYDCGVHAGFAERWGYWPELPEVPEGGPEGGVLVEGEAEEGVLLKLKRRLIVVETDFSDGIGCWI</sequence>
<evidence type="ECO:0000313" key="2">
    <source>
        <dbReference type="Proteomes" id="UP000275078"/>
    </source>
</evidence>
<protein>
    <recommendedName>
        <fullName evidence="3">F-box domain-containing protein</fullName>
    </recommendedName>
</protein>
<evidence type="ECO:0000313" key="1">
    <source>
        <dbReference type="EMBL" id="RPA78234.1"/>
    </source>
</evidence>
<keyword evidence="2" id="KW-1185">Reference proteome</keyword>
<organism evidence="1 2">
    <name type="scientific">Ascobolus immersus RN42</name>
    <dbReference type="NCBI Taxonomy" id="1160509"/>
    <lineage>
        <taxon>Eukaryota</taxon>
        <taxon>Fungi</taxon>
        <taxon>Dikarya</taxon>
        <taxon>Ascomycota</taxon>
        <taxon>Pezizomycotina</taxon>
        <taxon>Pezizomycetes</taxon>
        <taxon>Pezizales</taxon>
        <taxon>Ascobolaceae</taxon>
        <taxon>Ascobolus</taxon>
    </lineage>
</organism>
<gene>
    <name evidence="1" type="ORF">BJ508DRAFT_416593</name>
</gene>
<name>A0A3N4I8V9_ASCIM</name>
<accession>A0A3N4I8V9</accession>
<dbReference type="AlphaFoldDB" id="A0A3N4I8V9"/>
<reference evidence="1 2" key="1">
    <citation type="journal article" date="2018" name="Nat. Ecol. Evol.">
        <title>Pezizomycetes genomes reveal the molecular basis of ectomycorrhizal truffle lifestyle.</title>
        <authorList>
            <person name="Murat C."/>
            <person name="Payen T."/>
            <person name="Noel B."/>
            <person name="Kuo A."/>
            <person name="Morin E."/>
            <person name="Chen J."/>
            <person name="Kohler A."/>
            <person name="Krizsan K."/>
            <person name="Balestrini R."/>
            <person name="Da Silva C."/>
            <person name="Montanini B."/>
            <person name="Hainaut M."/>
            <person name="Levati E."/>
            <person name="Barry K.W."/>
            <person name="Belfiori B."/>
            <person name="Cichocki N."/>
            <person name="Clum A."/>
            <person name="Dockter R.B."/>
            <person name="Fauchery L."/>
            <person name="Guy J."/>
            <person name="Iotti M."/>
            <person name="Le Tacon F."/>
            <person name="Lindquist E.A."/>
            <person name="Lipzen A."/>
            <person name="Malagnac F."/>
            <person name="Mello A."/>
            <person name="Molinier V."/>
            <person name="Miyauchi S."/>
            <person name="Poulain J."/>
            <person name="Riccioni C."/>
            <person name="Rubini A."/>
            <person name="Sitrit Y."/>
            <person name="Splivallo R."/>
            <person name="Traeger S."/>
            <person name="Wang M."/>
            <person name="Zifcakova L."/>
            <person name="Wipf D."/>
            <person name="Zambonelli A."/>
            <person name="Paolocci F."/>
            <person name="Nowrousian M."/>
            <person name="Ottonello S."/>
            <person name="Baldrian P."/>
            <person name="Spatafora J.W."/>
            <person name="Henrissat B."/>
            <person name="Nagy L.G."/>
            <person name="Aury J.M."/>
            <person name="Wincker P."/>
            <person name="Grigoriev I.V."/>
            <person name="Bonfante P."/>
            <person name="Martin F.M."/>
        </authorList>
    </citation>
    <scope>NUCLEOTIDE SEQUENCE [LARGE SCALE GENOMIC DNA]</scope>
    <source>
        <strain evidence="1 2">RN42</strain>
    </source>
</reference>